<evidence type="ECO:0000313" key="6">
    <source>
        <dbReference type="EMBL" id="SFG01866.1"/>
    </source>
</evidence>
<dbReference type="GO" id="GO:0005198">
    <property type="term" value="F:structural molecule activity"/>
    <property type="evidence" value="ECO:0007669"/>
    <property type="project" value="UniProtKB-UniRule"/>
</dbReference>
<gene>
    <name evidence="4" type="primary">fliE</name>
    <name evidence="6" type="ORF">SAMN02982927_00429</name>
</gene>
<dbReference type="HAMAP" id="MF_00724">
    <property type="entry name" value="FliE"/>
    <property type="match status" value="1"/>
</dbReference>
<keyword evidence="6" id="KW-0282">Flagellum</keyword>
<proteinExistence type="inferred from homology"/>
<keyword evidence="6" id="KW-0966">Cell projection</keyword>
<dbReference type="EMBL" id="FOOY01000003">
    <property type="protein sequence ID" value="SFG01866.1"/>
    <property type="molecule type" value="Genomic_DNA"/>
</dbReference>
<evidence type="ECO:0000256" key="3">
    <source>
        <dbReference type="ARBA" id="ARBA00023143"/>
    </source>
</evidence>
<dbReference type="GO" id="GO:0009425">
    <property type="term" value="C:bacterial-type flagellum basal body"/>
    <property type="evidence" value="ECO:0007669"/>
    <property type="project" value="UniProtKB-SubCell"/>
</dbReference>
<dbReference type="PANTHER" id="PTHR34653:SF1">
    <property type="entry name" value="FLAGELLAR HOOK-BASAL BODY COMPLEX PROTEIN FLIE"/>
    <property type="match status" value="1"/>
</dbReference>
<keyword evidence="7" id="KW-1185">Reference proteome</keyword>
<sequence length="99" mass="10661">MNINSINFKTAADAISSGKQTVAQTQDGFSEALKNALGAVNSSQQSADQMVTQLANGSSNVDLHSVMIAMQKADVLLKTTVQVRDRAVEAYQEIMRMQV</sequence>
<dbReference type="Proteomes" id="UP000198752">
    <property type="component" value="Unassembled WGS sequence"/>
</dbReference>
<dbReference type="GO" id="GO:0071973">
    <property type="term" value="P:bacterial-type flagellum-dependent cell motility"/>
    <property type="evidence" value="ECO:0007669"/>
    <property type="project" value="InterPro"/>
</dbReference>
<protein>
    <recommendedName>
        <fullName evidence="4 5">Flagellar hook-basal body complex protein FliE</fullName>
    </recommendedName>
</protein>
<dbReference type="PANTHER" id="PTHR34653">
    <property type="match status" value="1"/>
</dbReference>
<evidence type="ECO:0000256" key="5">
    <source>
        <dbReference type="NCBIfam" id="TIGR00205"/>
    </source>
</evidence>
<dbReference type="AlphaFoldDB" id="A0A1I2NK82"/>
<dbReference type="RefSeq" id="WP_093669569.1">
    <property type="nucleotide sequence ID" value="NZ_FOOY01000003.1"/>
</dbReference>
<dbReference type="STRING" id="269670.SAMN02982927_00429"/>
<dbReference type="OrthoDB" id="9812413at2"/>
<name>A0A1I2NK82_9BACL</name>
<comment type="subcellular location">
    <subcellularLocation>
        <location evidence="1 4">Bacterial flagellum basal body</location>
    </subcellularLocation>
</comment>
<accession>A0A1I2NK82</accession>
<evidence type="ECO:0000256" key="4">
    <source>
        <dbReference type="HAMAP-Rule" id="MF_00724"/>
    </source>
</evidence>
<organism evidence="6 7">
    <name type="scientific">Sporolactobacillus nakayamae</name>
    <dbReference type="NCBI Taxonomy" id="269670"/>
    <lineage>
        <taxon>Bacteria</taxon>
        <taxon>Bacillati</taxon>
        <taxon>Bacillota</taxon>
        <taxon>Bacilli</taxon>
        <taxon>Bacillales</taxon>
        <taxon>Sporolactobacillaceae</taxon>
        <taxon>Sporolactobacillus</taxon>
    </lineage>
</organism>
<dbReference type="GO" id="GO:0003774">
    <property type="term" value="F:cytoskeletal motor activity"/>
    <property type="evidence" value="ECO:0007669"/>
    <property type="project" value="InterPro"/>
</dbReference>
<keyword evidence="3 4" id="KW-0975">Bacterial flagellum</keyword>
<keyword evidence="6" id="KW-0969">Cilium</keyword>
<dbReference type="InterPro" id="IPR001624">
    <property type="entry name" value="FliE"/>
</dbReference>
<reference evidence="7" key="1">
    <citation type="submission" date="2016-10" db="EMBL/GenBank/DDBJ databases">
        <authorList>
            <person name="Varghese N."/>
            <person name="Submissions S."/>
        </authorList>
    </citation>
    <scope>NUCLEOTIDE SEQUENCE [LARGE SCALE GENOMIC DNA]</scope>
    <source>
        <strain evidence="7">ATCC 700379</strain>
    </source>
</reference>
<dbReference type="NCBIfam" id="TIGR00205">
    <property type="entry name" value="fliE"/>
    <property type="match status" value="1"/>
</dbReference>
<evidence type="ECO:0000313" key="7">
    <source>
        <dbReference type="Proteomes" id="UP000198752"/>
    </source>
</evidence>
<dbReference type="Pfam" id="PF02049">
    <property type="entry name" value="FliE"/>
    <property type="match status" value="1"/>
</dbReference>
<evidence type="ECO:0000256" key="1">
    <source>
        <dbReference type="ARBA" id="ARBA00004117"/>
    </source>
</evidence>
<evidence type="ECO:0000256" key="2">
    <source>
        <dbReference type="ARBA" id="ARBA00009272"/>
    </source>
</evidence>
<dbReference type="PRINTS" id="PR01006">
    <property type="entry name" value="FLGHOOKFLIE"/>
</dbReference>
<comment type="similarity">
    <text evidence="2 4">Belongs to the FliE family.</text>
</comment>